<feature type="transmembrane region" description="Helical" evidence="6">
    <location>
        <begin position="15"/>
        <end position="39"/>
    </location>
</feature>
<keyword evidence="5" id="KW-0175">Coiled coil</keyword>
<dbReference type="KEGG" id="shj:SHELI_v1c08000"/>
<evidence type="ECO:0000313" key="8">
    <source>
        <dbReference type="Proteomes" id="UP000094378"/>
    </source>
</evidence>
<evidence type="ECO:0000256" key="5">
    <source>
        <dbReference type="SAM" id="Coils"/>
    </source>
</evidence>
<evidence type="ECO:0000256" key="6">
    <source>
        <dbReference type="SAM" id="Phobius"/>
    </source>
</evidence>
<dbReference type="Proteomes" id="UP000094378">
    <property type="component" value="Chromosome"/>
</dbReference>
<evidence type="ECO:0000256" key="4">
    <source>
        <dbReference type="ARBA" id="ARBA00023136"/>
    </source>
</evidence>
<dbReference type="OrthoDB" id="387226at2"/>
<reference evidence="7 8" key="1">
    <citation type="submission" date="2016-08" db="EMBL/GenBank/DDBJ databases">
        <title>Complete genome sequence of Spiroplasma helicoides TABS-2 (DSM 22551).</title>
        <authorList>
            <person name="Shen W.-Y."/>
            <person name="Lo W.-S."/>
            <person name="Lai Y.-C."/>
            <person name="Kuo C.-H."/>
        </authorList>
    </citation>
    <scope>NUCLEOTIDE SEQUENCE [LARGE SCALE GENOMIC DNA]</scope>
    <source>
        <strain evidence="7 8">TABS-2</strain>
    </source>
</reference>
<protein>
    <submittedName>
        <fullName evidence="7">Septation ring formation regulator</fullName>
    </submittedName>
</protein>
<dbReference type="STRING" id="216938.SHELI_v1c08000"/>
<proteinExistence type="predicted"/>
<evidence type="ECO:0000256" key="3">
    <source>
        <dbReference type="ARBA" id="ARBA00022989"/>
    </source>
</evidence>
<sequence>MIFAWNINTLFTNPISATFFAVFLVFFIISIILLIVLAINSKLLQTIAKSIDMIETLRKSPLKGVIKRIAAINEGNDTFKVEFSIWRTKYEIIYEKKLINYISILAGLLDDKKNLKPKFSNIKKFQHLYTDLEELHSVVHNLYTEIFNDIEIEYVQRDYITYEKELFSRLKDEVTMLTFNYNDLDQEKLKELIDRIEGFFEEFYLLLDDGKFKKSWEHLTNIHGSLKFLIELLDAIPEVYSMNTVTIPEKLLELKNKYVTFGTSSKSRITRDAQKYKALELEIDNLRIKIKNEIINLQYKKANKTIEKLFEKIEDFKIEVEHSDLLKIYFENNIEDIRKSFDMVQKGSLEMEKAFNHYESPTKLLSKDRIGFEEARLGFIRTKEQFDLLVANIDINDSNGKDFDLLKIKDDLLKIMNNVLNDISKLEKSAKVINSKSVNLENFSNKVLQLQSFLSQAEIKIDQYKSIVELKDRFLGTIIEEQKSLDEFARSISMIKTIEQKEKAKQQLDQLTYQVFNVINELNDAIFLDYISQEIIVYLERYIEKYPQIQDVILQCEHLFQQRQLEQVVNVAIRALTNIKVARK</sequence>
<dbReference type="AlphaFoldDB" id="A0A1B3SLE0"/>
<name>A0A1B3SLE0_9MOLU</name>
<keyword evidence="4 6" id="KW-0472">Membrane</keyword>
<accession>A0A1B3SLE0</accession>
<keyword evidence="2 6" id="KW-0812">Transmembrane</keyword>
<evidence type="ECO:0000313" key="7">
    <source>
        <dbReference type="EMBL" id="AOG60749.1"/>
    </source>
</evidence>
<dbReference type="InterPro" id="IPR010379">
    <property type="entry name" value="EzrA"/>
</dbReference>
<dbReference type="GO" id="GO:0016020">
    <property type="term" value="C:membrane"/>
    <property type="evidence" value="ECO:0007669"/>
    <property type="project" value="UniProtKB-SubCell"/>
</dbReference>
<keyword evidence="8" id="KW-1185">Reference proteome</keyword>
<evidence type="ECO:0000256" key="2">
    <source>
        <dbReference type="ARBA" id="ARBA00022692"/>
    </source>
</evidence>
<dbReference type="GO" id="GO:0005940">
    <property type="term" value="C:septin ring"/>
    <property type="evidence" value="ECO:0007669"/>
    <property type="project" value="InterPro"/>
</dbReference>
<organism evidence="7 8">
    <name type="scientific">Spiroplasma helicoides</name>
    <dbReference type="NCBI Taxonomy" id="216938"/>
    <lineage>
        <taxon>Bacteria</taxon>
        <taxon>Bacillati</taxon>
        <taxon>Mycoplasmatota</taxon>
        <taxon>Mollicutes</taxon>
        <taxon>Entomoplasmatales</taxon>
        <taxon>Spiroplasmataceae</taxon>
        <taxon>Spiroplasma</taxon>
    </lineage>
</organism>
<evidence type="ECO:0000256" key="1">
    <source>
        <dbReference type="ARBA" id="ARBA00004167"/>
    </source>
</evidence>
<feature type="coiled-coil region" evidence="5">
    <location>
        <begin position="269"/>
        <end position="319"/>
    </location>
</feature>
<gene>
    <name evidence="7" type="primary">ezrA</name>
    <name evidence="7" type="ORF">SHELI_v1c08000</name>
</gene>
<dbReference type="EMBL" id="CP017015">
    <property type="protein sequence ID" value="AOG60749.1"/>
    <property type="molecule type" value="Genomic_DNA"/>
</dbReference>
<dbReference type="GO" id="GO:0000921">
    <property type="term" value="P:septin ring assembly"/>
    <property type="evidence" value="ECO:0007669"/>
    <property type="project" value="InterPro"/>
</dbReference>
<dbReference type="Pfam" id="PF06160">
    <property type="entry name" value="EzrA"/>
    <property type="match status" value="1"/>
</dbReference>
<dbReference type="RefSeq" id="WP_069116926.1">
    <property type="nucleotide sequence ID" value="NZ_CP017015.1"/>
</dbReference>
<keyword evidence="3 6" id="KW-1133">Transmembrane helix</keyword>
<comment type="subcellular location">
    <subcellularLocation>
        <location evidence="1">Membrane</location>
        <topology evidence="1">Single-pass membrane protein</topology>
    </subcellularLocation>
</comment>